<dbReference type="EMBL" id="MFKF01000240">
    <property type="protein sequence ID" value="OGG49010.1"/>
    <property type="molecule type" value="Genomic_DNA"/>
</dbReference>
<keyword evidence="1" id="KW-1133">Transmembrane helix</keyword>
<dbReference type="AlphaFoldDB" id="A0A1F6CJ49"/>
<evidence type="ECO:0000313" key="3">
    <source>
        <dbReference type="EMBL" id="OGG49010.1"/>
    </source>
</evidence>
<feature type="domain" description="DUF6784" evidence="2">
    <location>
        <begin position="55"/>
        <end position="144"/>
    </location>
</feature>
<feature type="transmembrane region" description="Helical" evidence="1">
    <location>
        <begin position="123"/>
        <end position="147"/>
    </location>
</feature>
<reference evidence="3 4" key="1">
    <citation type="journal article" date="2016" name="Nat. Commun.">
        <title>Thousands of microbial genomes shed light on interconnected biogeochemical processes in an aquifer system.</title>
        <authorList>
            <person name="Anantharaman K."/>
            <person name="Brown C.T."/>
            <person name="Hug L.A."/>
            <person name="Sharon I."/>
            <person name="Castelle C.J."/>
            <person name="Probst A.J."/>
            <person name="Thomas B.C."/>
            <person name="Singh A."/>
            <person name="Wilkins M.J."/>
            <person name="Karaoz U."/>
            <person name="Brodie E.L."/>
            <person name="Williams K.H."/>
            <person name="Hubbard S.S."/>
            <person name="Banfield J.F."/>
        </authorList>
    </citation>
    <scope>NUCLEOTIDE SEQUENCE [LARGE SCALE GENOMIC DNA]</scope>
    <source>
        <strain evidence="4">RIFCSPLOWO2_12_FULL_64_10</strain>
    </source>
</reference>
<feature type="transmembrane region" description="Helical" evidence="1">
    <location>
        <begin position="53"/>
        <end position="73"/>
    </location>
</feature>
<feature type="transmembrane region" description="Helical" evidence="1">
    <location>
        <begin position="93"/>
        <end position="111"/>
    </location>
</feature>
<proteinExistence type="predicted"/>
<sequence length="156" mass="17192">MSSVNSVALTISLGYTVGAYNFNDAPFSSLSQSVYRDTVAKMRGPFSTSWERVRFLGIGAAAMSLLTLFHYRLTWWPLHPIGFAISANYLTRFSVFSIFLAWACKAAILRVGGVGLYRGSRPFFIGLLTGHAMGVAASFVVDCIWFPGQGHQIHSW</sequence>
<dbReference type="InterPro" id="IPR046711">
    <property type="entry name" value="DUF6784"/>
</dbReference>
<keyword evidence="1" id="KW-0472">Membrane</keyword>
<name>A0A1F6CJ49_HANXR</name>
<evidence type="ECO:0000259" key="2">
    <source>
        <dbReference type="Pfam" id="PF20580"/>
    </source>
</evidence>
<gene>
    <name evidence="3" type="ORF">A3F84_14335</name>
</gene>
<evidence type="ECO:0000313" key="4">
    <source>
        <dbReference type="Proteomes" id="UP000178606"/>
    </source>
</evidence>
<protein>
    <recommendedName>
        <fullName evidence="2">DUF6784 domain-containing protein</fullName>
    </recommendedName>
</protein>
<evidence type="ECO:0000256" key="1">
    <source>
        <dbReference type="SAM" id="Phobius"/>
    </source>
</evidence>
<dbReference type="Pfam" id="PF20580">
    <property type="entry name" value="DUF6784"/>
    <property type="match status" value="1"/>
</dbReference>
<accession>A0A1F6CJ49</accession>
<keyword evidence="1" id="KW-0812">Transmembrane</keyword>
<dbReference type="Proteomes" id="UP000178606">
    <property type="component" value="Unassembled WGS sequence"/>
</dbReference>
<comment type="caution">
    <text evidence="3">The sequence shown here is derived from an EMBL/GenBank/DDBJ whole genome shotgun (WGS) entry which is preliminary data.</text>
</comment>
<organism evidence="3 4">
    <name type="scientific">Handelsmanbacteria sp. (strain RIFCSPLOWO2_12_FULL_64_10)</name>
    <dbReference type="NCBI Taxonomy" id="1817868"/>
    <lineage>
        <taxon>Bacteria</taxon>
        <taxon>Candidatus Handelsmaniibacteriota</taxon>
    </lineage>
</organism>